<dbReference type="Proteomes" id="UP000887580">
    <property type="component" value="Unplaced"/>
</dbReference>
<protein>
    <submittedName>
        <fullName evidence="2">Uncharacterized protein</fullName>
    </submittedName>
</protein>
<name>A0AC35G8E0_9BILA</name>
<sequence length="171" mass="19529">TISSFISTRWKIKEEDLRTLIKESKDGYLRCEGVNIAPFSDAKYFLAVHSNGTDEDPTGQYLFLYIELGKEKKVEAVFDFSINSANFNCGLQYIFEKIEGWGYLLCSAEEFFDSSNGYFVDGILTINLNGILMVEKEQYITLNVKNEVALKTALKRNDKDFMIVVGNKQIQ</sequence>
<evidence type="ECO:0000313" key="2">
    <source>
        <dbReference type="WBParaSite" id="PS1159_v2.g2704.t1"/>
    </source>
</evidence>
<evidence type="ECO:0000313" key="1">
    <source>
        <dbReference type="Proteomes" id="UP000887580"/>
    </source>
</evidence>
<reference evidence="2" key="1">
    <citation type="submission" date="2022-11" db="UniProtKB">
        <authorList>
            <consortium name="WormBaseParasite"/>
        </authorList>
    </citation>
    <scope>IDENTIFICATION</scope>
</reference>
<dbReference type="WBParaSite" id="PS1159_v2.g2704.t1">
    <property type="protein sequence ID" value="PS1159_v2.g2704.t1"/>
    <property type="gene ID" value="PS1159_v2.g2704"/>
</dbReference>
<accession>A0AC35G8E0</accession>
<organism evidence="1 2">
    <name type="scientific">Panagrolaimus sp. PS1159</name>
    <dbReference type="NCBI Taxonomy" id="55785"/>
    <lineage>
        <taxon>Eukaryota</taxon>
        <taxon>Metazoa</taxon>
        <taxon>Ecdysozoa</taxon>
        <taxon>Nematoda</taxon>
        <taxon>Chromadorea</taxon>
        <taxon>Rhabditida</taxon>
        <taxon>Tylenchina</taxon>
        <taxon>Panagrolaimomorpha</taxon>
        <taxon>Panagrolaimoidea</taxon>
        <taxon>Panagrolaimidae</taxon>
        <taxon>Panagrolaimus</taxon>
    </lineage>
</organism>
<proteinExistence type="predicted"/>